<accession>A0ABX2EAF6</accession>
<dbReference type="Proteomes" id="UP000805085">
    <property type="component" value="Unassembled WGS sequence"/>
</dbReference>
<dbReference type="EMBL" id="JABRWQ010000007">
    <property type="protein sequence ID" value="NRD24664.1"/>
    <property type="molecule type" value="Genomic_DNA"/>
</dbReference>
<dbReference type="InterPro" id="IPR002048">
    <property type="entry name" value="EF_hand_dom"/>
</dbReference>
<feature type="domain" description="EF-hand" evidence="2">
    <location>
        <begin position="63"/>
        <end position="98"/>
    </location>
</feature>
<name>A0ABX2EAF6_9FLAO</name>
<organism evidence="3 4">
    <name type="scientific">Winogradskyella litoriviva</name>
    <dbReference type="NCBI Taxonomy" id="1220182"/>
    <lineage>
        <taxon>Bacteria</taxon>
        <taxon>Pseudomonadati</taxon>
        <taxon>Bacteroidota</taxon>
        <taxon>Flavobacteriia</taxon>
        <taxon>Flavobacteriales</taxon>
        <taxon>Flavobacteriaceae</taxon>
        <taxon>Winogradskyella</taxon>
    </lineage>
</organism>
<dbReference type="Pfam" id="PF13499">
    <property type="entry name" value="EF-hand_7"/>
    <property type="match status" value="1"/>
</dbReference>
<evidence type="ECO:0000256" key="1">
    <source>
        <dbReference type="SAM" id="SignalP"/>
    </source>
</evidence>
<feature type="signal peptide" evidence="1">
    <location>
        <begin position="1"/>
        <end position="23"/>
    </location>
</feature>
<evidence type="ECO:0000313" key="3">
    <source>
        <dbReference type="EMBL" id="NRD24664.1"/>
    </source>
</evidence>
<reference evidence="3 4" key="1">
    <citation type="journal article" date="2015" name="Int. J. Syst. Evol. Microbiol.">
        <title>Winogradskyella litoriviva sp. nov., isolated from coastal seawater.</title>
        <authorList>
            <person name="Nedashkovskaya O.I."/>
            <person name="Kukhlevskiy A.D."/>
            <person name="Zhukova N.V."/>
            <person name="Kim S.J."/>
            <person name="Rhee S.K."/>
            <person name="Mikhailov V.V."/>
        </authorList>
    </citation>
    <scope>NUCLEOTIDE SEQUENCE [LARGE SCALE GENOMIC DNA]</scope>
    <source>
        <strain evidence="3 4">KMM6491</strain>
    </source>
</reference>
<keyword evidence="1" id="KW-0732">Signal</keyword>
<protein>
    <submittedName>
        <fullName evidence="3">EF-hand domain-containing protein</fullName>
    </submittedName>
</protein>
<evidence type="ECO:0000313" key="4">
    <source>
        <dbReference type="Proteomes" id="UP000805085"/>
    </source>
</evidence>
<evidence type="ECO:0000259" key="2">
    <source>
        <dbReference type="PROSITE" id="PS50222"/>
    </source>
</evidence>
<comment type="caution">
    <text evidence="3">The sequence shown here is derived from an EMBL/GenBank/DDBJ whole genome shotgun (WGS) entry which is preliminary data.</text>
</comment>
<keyword evidence="4" id="KW-1185">Reference proteome</keyword>
<dbReference type="RefSeq" id="WP_173302313.1">
    <property type="nucleotide sequence ID" value="NZ_JABRWQ010000007.1"/>
</dbReference>
<proteinExistence type="predicted"/>
<sequence length="114" mass="13052">MIIKTIKSGLVLLAIASFSFASAQDKVEVLNEKAIKSFKSIDTNFDAAISLDEFKAKRMKDASKEEQIEKRFLKIDTDKNGSLSLEEYTLAFENRKKSMQKRILKKTEEDIKKD</sequence>
<dbReference type="PROSITE" id="PS50222">
    <property type="entry name" value="EF_HAND_2"/>
    <property type="match status" value="1"/>
</dbReference>
<dbReference type="PROSITE" id="PS00018">
    <property type="entry name" value="EF_HAND_1"/>
    <property type="match status" value="1"/>
</dbReference>
<feature type="chain" id="PRO_5046285498" evidence="1">
    <location>
        <begin position="24"/>
        <end position="114"/>
    </location>
</feature>
<gene>
    <name evidence="3" type="ORF">HNV10_15525</name>
</gene>
<dbReference type="InterPro" id="IPR018247">
    <property type="entry name" value="EF_Hand_1_Ca_BS"/>
</dbReference>
<dbReference type="Gene3D" id="1.10.238.10">
    <property type="entry name" value="EF-hand"/>
    <property type="match status" value="1"/>
</dbReference>
<dbReference type="SUPFAM" id="SSF47473">
    <property type="entry name" value="EF-hand"/>
    <property type="match status" value="1"/>
</dbReference>
<dbReference type="InterPro" id="IPR011992">
    <property type="entry name" value="EF-hand-dom_pair"/>
</dbReference>